<proteinExistence type="predicted"/>
<evidence type="ECO:0000256" key="1">
    <source>
        <dbReference type="SAM" id="MobiDB-lite"/>
    </source>
</evidence>
<organism evidence="2 3">
    <name type="scientific">Cordylochernes scorpioides</name>
    <dbReference type="NCBI Taxonomy" id="51811"/>
    <lineage>
        <taxon>Eukaryota</taxon>
        <taxon>Metazoa</taxon>
        <taxon>Ecdysozoa</taxon>
        <taxon>Arthropoda</taxon>
        <taxon>Chelicerata</taxon>
        <taxon>Arachnida</taxon>
        <taxon>Pseudoscorpiones</taxon>
        <taxon>Cheliferoidea</taxon>
        <taxon>Chernetidae</taxon>
        <taxon>Cordylochernes</taxon>
    </lineage>
</organism>
<dbReference type="Proteomes" id="UP001235939">
    <property type="component" value="Chromosome 19"/>
</dbReference>
<evidence type="ECO:0000313" key="3">
    <source>
        <dbReference type="Proteomes" id="UP001235939"/>
    </source>
</evidence>
<evidence type="ECO:0000313" key="2">
    <source>
        <dbReference type="EMBL" id="UYV80867.1"/>
    </source>
</evidence>
<reference evidence="2 3" key="1">
    <citation type="submission" date="2022-01" db="EMBL/GenBank/DDBJ databases">
        <title>A chromosomal length assembly of Cordylochernes scorpioides.</title>
        <authorList>
            <person name="Zeh D."/>
            <person name="Zeh J."/>
        </authorList>
    </citation>
    <scope>NUCLEOTIDE SEQUENCE [LARGE SCALE GENOMIC DNA]</scope>
    <source>
        <strain evidence="2">IN4F17</strain>
        <tissue evidence="2">Whole Body</tissue>
    </source>
</reference>
<sequence length="291" mass="32784">MDSILVRRIASQSSPSLIHSARVGSRDRDSKYGESGGGIPARSRAVGNLAGEAVDRTTLPDLEGMKRSASQYSREIETVAKTKINKNWRIPPKHIWYSGVNTGGALNIRNRQHQTTLTRFRTGHLKPLKIENNNKIYPTCPKCSLAPAAPEQILACIRCTKWDLWERPLLIIKELKEHELMKFVKDRNKEGGGISFLIKNFYYEDIPFNIPNTSDLEAQDYALENTDLNKTNGPDGIHGQMISNLGKNGKERLLDIFNNSLKTGKLPQDWKTETIIPIKKLDKSADDAKNY</sequence>
<feature type="region of interest" description="Disordered" evidence="1">
    <location>
        <begin position="16"/>
        <end position="46"/>
    </location>
</feature>
<dbReference type="EMBL" id="CP092881">
    <property type="protein sequence ID" value="UYV80867.1"/>
    <property type="molecule type" value="Genomic_DNA"/>
</dbReference>
<keyword evidence="3" id="KW-1185">Reference proteome</keyword>
<name>A0ABY6LL16_9ARAC</name>
<gene>
    <name evidence="2" type="ORF">LAZ67_19002035</name>
</gene>
<evidence type="ECO:0008006" key="4">
    <source>
        <dbReference type="Google" id="ProtNLM"/>
    </source>
</evidence>
<accession>A0ABY6LL16</accession>
<protein>
    <recommendedName>
        <fullName evidence="4">Reverse transcriptase</fullName>
    </recommendedName>
</protein>